<reference evidence="3 4" key="1">
    <citation type="submission" date="2016-08" db="EMBL/GenBank/DDBJ databases">
        <title>Complete Genome Sequence Of The Indigo Reducing Clostridium isatidis DSM15098.</title>
        <authorList>
            <person name="Little G.T."/>
            <person name="Minton N.P."/>
        </authorList>
    </citation>
    <scope>NUCLEOTIDE SEQUENCE [LARGE SCALE GENOMIC DNA]</scope>
    <source>
        <strain evidence="3 4">DSM 15098</strain>
    </source>
</reference>
<dbReference type="RefSeq" id="WP_119864795.1">
    <property type="nucleotide sequence ID" value="NZ_CP016786.1"/>
</dbReference>
<proteinExistence type="inferred from homology"/>
<evidence type="ECO:0000313" key="4">
    <source>
        <dbReference type="Proteomes" id="UP000264883"/>
    </source>
</evidence>
<comment type="similarity">
    <text evidence="1">Belongs to the UPF0749 family.</text>
</comment>
<dbReference type="Proteomes" id="UP000264883">
    <property type="component" value="Chromosome"/>
</dbReference>
<keyword evidence="2" id="KW-0812">Transmembrane</keyword>
<dbReference type="KEGG" id="cia:BEN51_03940"/>
<dbReference type="Gene3D" id="3.30.70.1880">
    <property type="entry name" value="Protein of unknown function DUF881"/>
    <property type="match status" value="1"/>
</dbReference>
<sequence>MKFTKGKFFILIGGIITGFFITNNIGKNAKITSSFLSSKEYQNAIEERNKLYREIESIKEENIDYRFKISKYEGNSPEKTQKLIEDMKKQLADYGRLSGINAVTGPGVVLTIQDGDFNKILDSQADIWRKIFHEQDMALVLNEIRNTSAEAIAINNRRILTNTGVKCSWAFIGFEDDSKEHPPFYIYIIGNPDEIMASLSAEDSYIQKLMLREIKVEIEKRDEIVIPATLQNTIAKYMEIYGEISENKK</sequence>
<protein>
    <recommendedName>
        <fullName evidence="5">Division initiation protein</fullName>
    </recommendedName>
</protein>
<keyword evidence="4" id="KW-1185">Reference proteome</keyword>
<dbReference type="PANTHER" id="PTHR37313">
    <property type="entry name" value="UPF0749 PROTEIN RV1825"/>
    <property type="match status" value="1"/>
</dbReference>
<evidence type="ECO:0000313" key="3">
    <source>
        <dbReference type="EMBL" id="ASW42659.1"/>
    </source>
</evidence>
<gene>
    <name evidence="3" type="ORF">BEN51_03940</name>
</gene>
<dbReference type="Pfam" id="PF05949">
    <property type="entry name" value="DUF881"/>
    <property type="match status" value="1"/>
</dbReference>
<feature type="transmembrane region" description="Helical" evidence="2">
    <location>
        <begin position="6"/>
        <end position="26"/>
    </location>
</feature>
<dbReference type="OrthoDB" id="9776196at2"/>
<evidence type="ECO:0000256" key="2">
    <source>
        <dbReference type="SAM" id="Phobius"/>
    </source>
</evidence>
<keyword evidence="2" id="KW-1133">Transmembrane helix</keyword>
<dbReference type="EMBL" id="CP016786">
    <property type="protein sequence ID" value="ASW42659.1"/>
    <property type="molecule type" value="Genomic_DNA"/>
</dbReference>
<organism evidence="3 4">
    <name type="scientific">Clostridium isatidis</name>
    <dbReference type="NCBI Taxonomy" id="182773"/>
    <lineage>
        <taxon>Bacteria</taxon>
        <taxon>Bacillati</taxon>
        <taxon>Bacillota</taxon>
        <taxon>Clostridia</taxon>
        <taxon>Eubacteriales</taxon>
        <taxon>Clostridiaceae</taxon>
        <taxon>Clostridium</taxon>
    </lineage>
</organism>
<evidence type="ECO:0000256" key="1">
    <source>
        <dbReference type="ARBA" id="ARBA00009108"/>
    </source>
</evidence>
<evidence type="ECO:0008006" key="5">
    <source>
        <dbReference type="Google" id="ProtNLM"/>
    </source>
</evidence>
<name>A0A343JAV1_9CLOT</name>
<dbReference type="PANTHER" id="PTHR37313:SF2">
    <property type="entry name" value="UPF0749 PROTEIN YLXX"/>
    <property type="match status" value="1"/>
</dbReference>
<dbReference type="AlphaFoldDB" id="A0A343JAV1"/>
<dbReference type="InterPro" id="IPR010273">
    <property type="entry name" value="DUF881"/>
</dbReference>
<accession>A0A343JAV1</accession>
<keyword evidence="2" id="KW-0472">Membrane</keyword>